<keyword evidence="1" id="KW-0472">Membrane</keyword>
<organism evidence="2 3">
    <name type="scientific">Domibacillus antri</name>
    <dbReference type="NCBI Taxonomy" id="1714264"/>
    <lineage>
        <taxon>Bacteria</taxon>
        <taxon>Bacillati</taxon>
        <taxon>Bacillota</taxon>
        <taxon>Bacilli</taxon>
        <taxon>Bacillales</taxon>
        <taxon>Bacillaceae</taxon>
        <taxon>Domibacillus</taxon>
    </lineage>
</organism>
<evidence type="ECO:0000256" key="1">
    <source>
        <dbReference type="SAM" id="Phobius"/>
    </source>
</evidence>
<dbReference type="EMBL" id="MSDU01000015">
    <property type="protein sequence ID" value="OLN22678.1"/>
    <property type="molecule type" value="Genomic_DNA"/>
</dbReference>
<accession>A0A1Q8Q5T1</accession>
<keyword evidence="1" id="KW-0812">Transmembrane</keyword>
<protein>
    <recommendedName>
        <fullName evidence="4">YtpI-like protein</fullName>
    </recommendedName>
</protein>
<evidence type="ECO:0008006" key="4">
    <source>
        <dbReference type="Google" id="ProtNLM"/>
    </source>
</evidence>
<dbReference type="RefSeq" id="WP_075398298.1">
    <property type="nucleotide sequence ID" value="NZ_MSDU01000015.1"/>
</dbReference>
<comment type="caution">
    <text evidence="2">The sequence shown here is derived from an EMBL/GenBank/DDBJ whole genome shotgun (WGS) entry which is preliminary data.</text>
</comment>
<evidence type="ECO:0000313" key="3">
    <source>
        <dbReference type="Proteomes" id="UP000185568"/>
    </source>
</evidence>
<dbReference type="Pfam" id="PF14007">
    <property type="entry name" value="YtpI"/>
    <property type="match status" value="1"/>
</dbReference>
<feature type="transmembrane region" description="Helical" evidence="1">
    <location>
        <begin position="61"/>
        <end position="81"/>
    </location>
</feature>
<proteinExistence type="predicted"/>
<dbReference type="InterPro" id="IPR025618">
    <property type="entry name" value="YtpI"/>
</dbReference>
<name>A0A1Q8Q5T1_9BACI</name>
<dbReference type="OrthoDB" id="2453019at2"/>
<feature type="transmembrane region" description="Helical" evidence="1">
    <location>
        <begin position="34"/>
        <end position="55"/>
    </location>
</feature>
<keyword evidence="1" id="KW-1133">Transmembrane helix</keyword>
<sequence>MAFLVIVIVVAFAFYVFYRVQNVRSRRPMEKKWLSAKSSMALGLFVGVFGINTLFVQQTTVSYIVAAVFILFGFASMIAGYKMYKYYLPFAQKEADELDNDR</sequence>
<evidence type="ECO:0000313" key="2">
    <source>
        <dbReference type="EMBL" id="OLN22678.1"/>
    </source>
</evidence>
<reference evidence="2 3" key="1">
    <citation type="submission" date="2016-12" db="EMBL/GenBank/DDBJ databases">
        <title>Domibacillus antri genome sequencing.</title>
        <authorList>
            <person name="Verma A."/>
            <person name="Krishnamurthi S."/>
        </authorList>
    </citation>
    <scope>NUCLEOTIDE SEQUENCE [LARGE SCALE GENOMIC DNA]</scope>
    <source>
        <strain evidence="2 3">XD80</strain>
    </source>
</reference>
<dbReference type="AlphaFoldDB" id="A0A1Q8Q5T1"/>
<gene>
    <name evidence="2" type="ORF">BTO30_08480</name>
</gene>
<keyword evidence="3" id="KW-1185">Reference proteome</keyword>
<feature type="transmembrane region" description="Helical" evidence="1">
    <location>
        <begin position="6"/>
        <end position="22"/>
    </location>
</feature>
<dbReference type="STRING" id="1714264.BTO30_08480"/>
<dbReference type="Proteomes" id="UP000185568">
    <property type="component" value="Unassembled WGS sequence"/>
</dbReference>